<feature type="compositionally biased region" description="Basic and acidic residues" evidence="1">
    <location>
        <begin position="44"/>
        <end position="67"/>
    </location>
</feature>
<evidence type="ECO:0000256" key="1">
    <source>
        <dbReference type="SAM" id="MobiDB-lite"/>
    </source>
</evidence>
<dbReference type="EMBL" id="CAJNOH010000002">
    <property type="protein sequence ID" value="CAF0724493.1"/>
    <property type="molecule type" value="Genomic_DNA"/>
</dbReference>
<dbReference type="EMBL" id="CAJNOL010000141">
    <property type="protein sequence ID" value="CAF0880571.1"/>
    <property type="molecule type" value="Genomic_DNA"/>
</dbReference>
<feature type="region of interest" description="Disordered" evidence="1">
    <location>
        <begin position="101"/>
        <end position="122"/>
    </location>
</feature>
<feature type="compositionally biased region" description="Polar residues" evidence="1">
    <location>
        <begin position="143"/>
        <end position="160"/>
    </location>
</feature>
<sequence>MPTSSQSKILSVIDYQLIQQQATGQDEITKPTVHITSSKISGNESKRRSQKDDPRSSIENKNNEDNHSPSPTNITDRRLSSSKNTDARLRNVRRYQRHYRCMHHDQHHPSIRKGLQSARTSQRSDILHVPVINLNDIAHNQPRIPSSSTNVNDNRQSRTVNKNERTKPSVVDSTIQSFQYRRNSLNSDNDDQIESEHKSKQIKKYPTPMSAEENTSSPSDFDYGDDDDDNNLKRERRPSLLNDNARRLLILGTIRPSKTFYKNLSDADADHLMEYFRRMKTTHQRMTSEEIHQELTTKFVEYKPKIFFDSATVTKSQVTHIEKIIEEYADTIRTHKAEFVKLENPMRFVIKQVDNNKPLITIPREYNDCFITLVTRSDPLRKSNLVTELIKDKLLEDVKANSLDISYFPGGVNYDVPRDEIDENGQMNVETYQKLKKRLNNRQVWYFNGLPEKKPNALLAILPPDITINIDHQHLYDALVERLKTLSTQENSNREQQILSIQFVPLNCILNSNDTSNQYIVECNTIETKQKLMEKPLKIVLNKQSIIIELHSYDENIHREYEKFIKSEKYRELIKNHDVAVKRKSKTK</sequence>
<proteinExistence type="predicted"/>
<dbReference type="Proteomes" id="UP000663854">
    <property type="component" value="Unassembled WGS sequence"/>
</dbReference>
<name>A0A813Y8G0_9BILA</name>
<reference evidence="3" key="1">
    <citation type="submission" date="2021-02" db="EMBL/GenBank/DDBJ databases">
        <authorList>
            <person name="Nowell W R."/>
        </authorList>
    </citation>
    <scope>NUCLEOTIDE SEQUENCE</scope>
</reference>
<dbReference type="Proteomes" id="UP000663870">
    <property type="component" value="Unassembled WGS sequence"/>
</dbReference>
<accession>A0A813Y8G0</accession>
<dbReference type="AlphaFoldDB" id="A0A813Y8G0"/>
<feature type="compositionally biased region" description="Polar residues" evidence="1">
    <location>
        <begin position="34"/>
        <end position="43"/>
    </location>
</feature>
<feature type="region of interest" description="Disordered" evidence="1">
    <location>
        <begin position="138"/>
        <end position="238"/>
    </location>
</feature>
<evidence type="ECO:0000313" key="2">
    <source>
        <dbReference type="EMBL" id="CAF0724493.1"/>
    </source>
</evidence>
<protein>
    <submittedName>
        <fullName evidence="3">Uncharacterized protein</fullName>
    </submittedName>
</protein>
<feature type="region of interest" description="Disordered" evidence="1">
    <location>
        <begin position="22"/>
        <end position="88"/>
    </location>
</feature>
<feature type="compositionally biased region" description="Basic and acidic residues" evidence="1">
    <location>
        <begin position="75"/>
        <end position="88"/>
    </location>
</feature>
<feature type="compositionally biased region" description="Polar residues" evidence="1">
    <location>
        <begin position="171"/>
        <end position="187"/>
    </location>
</feature>
<comment type="caution">
    <text evidence="3">The sequence shown here is derived from an EMBL/GenBank/DDBJ whole genome shotgun (WGS) entry which is preliminary data.</text>
</comment>
<keyword evidence="4" id="KW-1185">Reference proteome</keyword>
<evidence type="ECO:0000313" key="4">
    <source>
        <dbReference type="Proteomes" id="UP000663870"/>
    </source>
</evidence>
<gene>
    <name evidence="3" type="ORF">JXQ802_LOCUS8131</name>
    <name evidence="2" type="ORF">PYM288_LOCUS448</name>
</gene>
<organism evidence="3 4">
    <name type="scientific">Rotaria sordida</name>
    <dbReference type="NCBI Taxonomy" id="392033"/>
    <lineage>
        <taxon>Eukaryota</taxon>
        <taxon>Metazoa</taxon>
        <taxon>Spiralia</taxon>
        <taxon>Gnathifera</taxon>
        <taxon>Rotifera</taxon>
        <taxon>Eurotatoria</taxon>
        <taxon>Bdelloidea</taxon>
        <taxon>Philodinida</taxon>
        <taxon>Philodinidae</taxon>
        <taxon>Rotaria</taxon>
    </lineage>
</organism>
<evidence type="ECO:0000313" key="3">
    <source>
        <dbReference type="EMBL" id="CAF0880571.1"/>
    </source>
</evidence>